<evidence type="ECO:0000313" key="3">
    <source>
        <dbReference type="Proteomes" id="UP000011613"/>
    </source>
</evidence>
<evidence type="ECO:0000313" key="2">
    <source>
        <dbReference type="EMBL" id="ELY69003.1"/>
    </source>
</evidence>
<organism evidence="2 3">
    <name type="scientific">Natronobacterium gregoryi (strain ATCC 43098 / DSM 3393 / CCM 3738 / CIP 104747 / IAM 13177 / JCM 8860 / NBRC 102187 / NCIMB 2189 / SP2)</name>
    <dbReference type="NCBI Taxonomy" id="797304"/>
    <lineage>
        <taxon>Archaea</taxon>
        <taxon>Methanobacteriati</taxon>
        <taxon>Methanobacteriota</taxon>
        <taxon>Stenosarchaea group</taxon>
        <taxon>Halobacteria</taxon>
        <taxon>Halobacteriales</taxon>
        <taxon>Natrialbaceae</taxon>
        <taxon>Natronobacterium</taxon>
    </lineage>
</organism>
<protein>
    <submittedName>
        <fullName evidence="2">Uncharacterized protein</fullName>
    </submittedName>
</protein>
<proteinExistence type="predicted"/>
<feature type="compositionally biased region" description="Basic residues" evidence="1">
    <location>
        <begin position="51"/>
        <end position="65"/>
    </location>
</feature>
<name>L9Y7Y2_NATGS</name>
<feature type="region of interest" description="Disordered" evidence="1">
    <location>
        <begin position="44"/>
        <end position="71"/>
    </location>
</feature>
<evidence type="ECO:0000256" key="1">
    <source>
        <dbReference type="SAM" id="MobiDB-lite"/>
    </source>
</evidence>
<reference evidence="2 3" key="1">
    <citation type="journal article" date="2014" name="PLoS Genet.">
        <title>Phylogenetically driven sequencing of extremely halophilic archaea reveals strategies for static and dynamic osmo-response.</title>
        <authorList>
            <person name="Becker E.A."/>
            <person name="Seitzer P.M."/>
            <person name="Tritt A."/>
            <person name="Larsen D."/>
            <person name="Krusor M."/>
            <person name="Yao A.I."/>
            <person name="Wu D."/>
            <person name="Madern D."/>
            <person name="Eisen J.A."/>
            <person name="Darling A.E."/>
            <person name="Facciotti M.T."/>
        </authorList>
    </citation>
    <scope>NUCLEOTIDE SEQUENCE [LARGE SCALE GENOMIC DNA]</scope>
    <source>
        <strain evidence="2 3">SP2</strain>
    </source>
</reference>
<accession>L9Y7Y2</accession>
<comment type="caution">
    <text evidence="2">The sequence shown here is derived from an EMBL/GenBank/DDBJ whole genome shotgun (WGS) entry which is preliminary data.</text>
</comment>
<dbReference type="Proteomes" id="UP000011613">
    <property type="component" value="Unassembled WGS sequence"/>
</dbReference>
<sequence>MHRNRSGRDNRDFGVLERRTNVVDLAVLPPLVVLVEGSQFRCLHGRELSSRRHPSGPRTGSHNRHRSENGS</sequence>
<gene>
    <name evidence="2" type="ORF">C490_08431</name>
</gene>
<dbReference type="EMBL" id="AOIC01000065">
    <property type="protein sequence ID" value="ELY69003.1"/>
    <property type="molecule type" value="Genomic_DNA"/>
</dbReference>
<dbReference type="AlphaFoldDB" id="L9Y7Y2"/>